<reference evidence="1" key="1">
    <citation type="submission" date="2020-08" db="EMBL/GenBank/DDBJ databases">
        <title>Multicomponent nature underlies the extraordinary mechanical properties of spider dragline silk.</title>
        <authorList>
            <person name="Kono N."/>
            <person name="Nakamura H."/>
            <person name="Mori M."/>
            <person name="Yoshida Y."/>
            <person name="Ohtoshi R."/>
            <person name="Malay A.D."/>
            <person name="Moran D.A.P."/>
            <person name="Tomita M."/>
            <person name="Numata K."/>
            <person name="Arakawa K."/>
        </authorList>
    </citation>
    <scope>NUCLEOTIDE SEQUENCE</scope>
</reference>
<evidence type="ECO:0000313" key="1">
    <source>
        <dbReference type="EMBL" id="GFY43964.1"/>
    </source>
</evidence>
<proteinExistence type="predicted"/>
<accession>A0A8X6X0T4</accession>
<evidence type="ECO:0000313" key="2">
    <source>
        <dbReference type="Proteomes" id="UP000886998"/>
    </source>
</evidence>
<comment type="caution">
    <text evidence="1">The sequence shown here is derived from an EMBL/GenBank/DDBJ whole genome shotgun (WGS) entry which is preliminary data.</text>
</comment>
<keyword evidence="2" id="KW-1185">Reference proteome</keyword>
<dbReference type="Proteomes" id="UP000886998">
    <property type="component" value="Unassembled WGS sequence"/>
</dbReference>
<organism evidence="1 2">
    <name type="scientific">Trichonephila inaurata madagascariensis</name>
    <dbReference type="NCBI Taxonomy" id="2747483"/>
    <lineage>
        <taxon>Eukaryota</taxon>
        <taxon>Metazoa</taxon>
        <taxon>Ecdysozoa</taxon>
        <taxon>Arthropoda</taxon>
        <taxon>Chelicerata</taxon>
        <taxon>Arachnida</taxon>
        <taxon>Araneae</taxon>
        <taxon>Araneomorphae</taxon>
        <taxon>Entelegynae</taxon>
        <taxon>Araneoidea</taxon>
        <taxon>Nephilidae</taxon>
        <taxon>Trichonephila</taxon>
        <taxon>Trichonephila inaurata</taxon>
    </lineage>
</organism>
<sequence>MLQYYLYFCSHRTTEEKDEARKDKFYVLLANPCPAQDMKFVIGDFNAKILRSQVSMPRLMGNGWRLFKFATLKNLIIARTAFPHKYIWRSPDGLTLNQMDHILDIVAM</sequence>
<dbReference type="AlphaFoldDB" id="A0A8X6X0T4"/>
<name>A0A8X6X0T4_9ARAC</name>
<gene>
    <name evidence="1" type="primary">CFDP2_0</name>
    <name evidence="1" type="ORF">TNIN_420451</name>
</gene>
<protein>
    <submittedName>
        <fullName evidence="1">Craniofacial development protein 2</fullName>
    </submittedName>
</protein>
<dbReference type="EMBL" id="BMAV01003967">
    <property type="protein sequence ID" value="GFY43964.1"/>
    <property type="molecule type" value="Genomic_DNA"/>
</dbReference>
<dbReference type="OrthoDB" id="6436918at2759"/>